<dbReference type="GO" id="GO:0015936">
    <property type="term" value="P:coenzyme A metabolic process"/>
    <property type="evidence" value="ECO:0007669"/>
    <property type="project" value="InterPro"/>
</dbReference>
<dbReference type="InterPro" id="IPR009023">
    <property type="entry name" value="HMG_CoA_Rdtase_NAD(P)-bd_sf"/>
</dbReference>
<dbReference type="AlphaFoldDB" id="A0A2T5C226"/>
<dbReference type="PROSITE" id="PS50065">
    <property type="entry name" value="HMG_COA_REDUCTASE_4"/>
    <property type="match status" value="1"/>
</dbReference>
<comment type="similarity">
    <text evidence="1">Belongs to the HMG-CoA reductase family.</text>
</comment>
<dbReference type="PANTHER" id="PTHR10572:SF24">
    <property type="entry name" value="3-HYDROXY-3-METHYLGLUTARYL-COENZYME A REDUCTASE"/>
    <property type="match status" value="1"/>
</dbReference>
<accession>A0A2T5C226</accession>
<dbReference type="Gene3D" id="3.90.770.10">
    <property type="entry name" value="3-hydroxy-3-methylglutaryl-coenzyme A Reductase, Chain A, domain 2"/>
    <property type="match status" value="1"/>
</dbReference>
<dbReference type="OrthoDB" id="9764892at2"/>
<dbReference type="InterPro" id="IPR002202">
    <property type="entry name" value="HMG_CoA_Rdtase"/>
</dbReference>
<name>A0A2T5C226_9BACT</name>
<dbReference type="Gene3D" id="1.10.8.660">
    <property type="match status" value="1"/>
</dbReference>
<dbReference type="EMBL" id="QAAD01000007">
    <property type="protein sequence ID" value="PTN08707.1"/>
    <property type="molecule type" value="Genomic_DNA"/>
</dbReference>
<evidence type="ECO:0000313" key="4">
    <source>
        <dbReference type="Proteomes" id="UP000243525"/>
    </source>
</evidence>
<sequence length="441" mass="48443">MKDNKPISGFSKLSKNQKTEWLIQQLGLATDTASFLADFESKSPEAQAVIADLSENHLSNFHFPFSVAPNFLVNGQYRVLPFVTEESSVVAALGKAAGFWAKRGGFHAEILGTEKKGQLHFSWKGDPEKIKAHFNEIEKRLRADTAPITQKMEKRGGGISTIELKYLPEILPDYYQLDVAFETRDAMGANFINSCLEQFGKSLKGWLSTQNNWPEAEQDAEIIMAILSNYVPDSRVRVWVECPVEELSETSDADAARNFAEKFVQAVHISRNDVSRAVTHNKGIFNGVDALALATGNDFRAIEAGGHAFAARHGKYAGLSEAKIEAGIFTFSMELSLAVGVVGGVTALHPMAKLAMQILEHPSAEELMQYLAIAGLASNWSAVRALVTTGIQQGHMKMHLSNILNTLGATDEQKAAAKLYFEKRDVSFSDVEQFLKNDTGN</sequence>
<evidence type="ECO:0000256" key="1">
    <source>
        <dbReference type="ARBA" id="ARBA00007661"/>
    </source>
</evidence>
<keyword evidence="2" id="KW-0560">Oxidoreductase</keyword>
<dbReference type="Gene3D" id="3.30.70.420">
    <property type="entry name" value="Hydroxymethylglutaryl-CoA reductase, class I/II, NAD/NADP-binding domain"/>
    <property type="match status" value="1"/>
</dbReference>
<dbReference type="CDD" id="cd00644">
    <property type="entry name" value="HMG-CoA_reductase_classII"/>
    <property type="match status" value="1"/>
</dbReference>
<dbReference type="GO" id="GO:0004420">
    <property type="term" value="F:hydroxymethylglutaryl-CoA reductase (NADPH) activity"/>
    <property type="evidence" value="ECO:0007669"/>
    <property type="project" value="InterPro"/>
</dbReference>
<evidence type="ECO:0000313" key="3">
    <source>
        <dbReference type="EMBL" id="PTN08707.1"/>
    </source>
</evidence>
<organism evidence="3 4">
    <name type="scientific">Mangrovibacterium marinum</name>
    <dbReference type="NCBI Taxonomy" id="1639118"/>
    <lineage>
        <taxon>Bacteria</taxon>
        <taxon>Pseudomonadati</taxon>
        <taxon>Bacteroidota</taxon>
        <taxon>Bacteroidia</taxon>
        <taxon>Marinilabiliales</taxon>
        <taxon>Prolixibacteraceae</taxon>
        <taxon>Mangrovibacterium</taxon>
    </lineage>
</organism>
<dbReference type="PANTHER" id="PTHR10572">
    <property type="entry name" value="3-HYDROXY-3-METHYLGLUTARYL-COENZYME A REDUCTASE"/>
    <property type="match status" value="1"/>
</dbReference>
<proteinExistence type="inferred from homology"/>
<evidence type="ECO:0000256" key="2">
    <source>
        <dbReference type="ARBA" id="ARBA00023002"/>
    </source>
</evidence>
<keyword evidence="4" id="KW-1185">Reference proteome</keyword>
<dbReference type="InterPro" id="IPR004553">
    <property type="entry name" value="HMG_CoA_Rdtase_bac-typ"/>
</dbReference>
<dbReference type="Pfam" id="PF00368">
    <property type="entry name" value="HMG-CoA_red"/>
    <property type="match status" value="1"/>
</dbReference>
<reference evidence="3 4" key="1">
    <citation type="submission" date="2018-04" db="EMBL/GenBank/DDBJ databases">
        <title>Genomic Encyclopedia of Archaeal and Bacterial Type Strains, Phase II (KMG-II): from individual species to whole genera.</title>
        <authorList>
            <person name="Goeker M."/>
        </authorList>
    </citation>
    <scope>NUCLEOTIDE SEQUENCE [LARGE SCALE GENOMIC DNA]</scope>
    <source>
        <strain evidence="3 4">DSM 28823</strain>
    </source>
</reference>
<protein>
    <submittedName>
        <fullName evidence="3">3-hydroxy-3-methylglutaryl-coenzyme A reductase</fullName>
    </submittedName>
</protein>
<dbReference type="SUPFAM" id="SSF55035">
    <property type="entry name" value="NAD-binding domain of HMG-CoA reductase"/>
    <property type="match status" value="1"/>
</dbReference>
<dbReference type="RefSeq" id="WP_107822101.1">
    <property type="nucleotide sequence ID" value="NZ_QAAD01000007.1"/>
</dbReference>
<comment type="caution">
    <text evidence="3">The sequence shown here is derived from an EMBL/GenBank/DDBJ whole genome shotgun (WGS) entry which is preliminary data.</text>
</comment>
<gene>
    <name evidence="3" type="ORF">C8N47_10762</name>
</gene>
<dbReference type="InterPro" id="IPR023074">
    <property type="entry name" value="HMG_CoA_Rdtase_cat_sf"/>
</dbReference>
<dbReference type="InterPro" id="IPR009029">
    <property type="entry name" value="HMG_CoA_Rdtase_sub-bd_dom_sf"/>
</dbReference>
<dbReference type="Proteomes" id="UP000243525">
    <property type="component" value="Unassembled WGS sequence"/>
</dbReference>
<dbReference type="SUPFAM" id="SSF56542">
    <property type="entry name" value="Substrate-binding domain of HMG-CoA reductase"/>
    <property type="match status" value="1"/>
</dbReference>